<dbReference type="InterPro" id="IPR049874">
    <property type="entry name" value="ROK_cs"/>
</dbReference>
<evidence type="ECO:0000313" key="10">
    <source>
        <dbReference type="EMBL" id="USQ77559.1"/>
    </source>
</evidence>
<feature type="region of interest" description="Disordered" evidence="9">
    <location>
        <begin position="318"/>
        <end position="349"/>
    </location>
</feature>
<dbReference type="NCBIfam" id="TIGR00744">
    <property type="entry name" value="ROK_glcA_fam"/>
    <property type="match status" value="1"/>
</dbReference>
<evidence type="ECO:0000256" key="7">
    <source>
        <dbReference type="ARBA" id="ARBA00022840"/>
    </source>
</evidence>
<keyword evidence="4 10" id="KW-0808">Transferase</keyword>
<evidence type="ECO:0000256" key="8">
    <source>
        <dbReference type="ARBA" id="ARBA00032386"/>
    </source>
</evidence>
<evidence type="ECO:0000256" key="9">
    <source>
        <dbReference type="SAM" id="MobiDB-lite"/>
    </source>
</evidence>
<dbReference type="InterPro" id="IPR000600">
    <property type="entry name" value="ROK"/>
</dbReference>
<dbReference type="GO" id="GO:0004340">
    <property type="term" value="F:glucokinase activity"/>
    <property type="evidence" value="ECO:0007669"/>
    <property type="project" value="UniProtKB-EC"/>
</dbReference>
<evidence type="ECO:0000256" key="2">
    <source>
        <dbReference type="ARBA" id="ARBA00012323"/>
    </source>
</evidence>
<evidence type="ECO:0000256" key="3">
    <source>
        <dbReference type="ARBA" id="ARBA00014701"/>
    </source>
</evidence>
<gene>
    <name evidence="10" type="ORF">NF557_06540</name>
</gene>
<name>A0ABY4YLF6_9MICO</name>
<evidence type="ECO:0000256" key="4">
    <source>
        <dbReference type="ARBA" id="ARBA00022679"/>
    </source>
</evidence>
<dbReference type="Gene3D" id="3.30.420.40">
    <property type="match status" value="2"/>
</dbReference>
<dbReference type="EMBL" id="CP099490">
    <property type="protein sequence ID" value="USQ77559.1"/>
    <property type="molecule type" value="Genomic_DNA"/>
</dbReference>
<dbReference type="SUPFAM" id="SSF53067">
    <property type="entry name" value="Actin-like ATPase domain"/>
    <property type="match status" value="1"/>
</dbReference>
<evidence type="ECO:0000256" key="5">
    <source>
        <dbReference type="ARBA" id="ARBA00022741"/>
    </source>
</evidence>
<dbReference type="PROSITE" id="PS01125">
    <property type="entry name" value="ROK"/>
    <property type="match status" value="1"/>
</dbReference>
<dbReference type="PANTHER" id="PTHR18964:SF173">
    <property type="entry name" value="GLUCOKINASE"/>
    <property type="match status" value="1"/>
</dbReference>
<dbReference type="InterPro" id="IPR043129">
    <property type="entry name" value="ATPase_NBD"/>
</dbReference>
<organism evidence="10 11">
    <name type="scientific">Ornithinimicrobium cryptoxanthini</name>
    <dbReference type="NCBI Taxonomy" id="2934161"/>
    <lineage>
        <taxon>Bacteria</taxon>
        <taxon>Bacillati</taxon>
        <taxon>Actinomycetota</taxon>
        <taxon>Actinomycetes</taxon>
        <taxon>Micrococcales</taxon>
        <taxon>Ornithinimicrobiaceae</taxon>
        <taxon>Ornithinimicrobium</taxon>
    </lineage>
</organism>
<keyword evidence="6" id="KW-0418">Kinase</keyword>
<sequence>MGLNIGIDVGGTKIAGATVDVDGQIHHRSRRETPAQDVDAMSATITDLVHDLLRAADADGRTVGAVGVAVAGFVDASGTTVLFAPNIAWRDAPLKRMLEETVGRPIILENDANAAAWGEFRFGPARDDDDMLLLTVGTGVGGGIVSDGELLRGHEGVAAEVGHLRVQPDGYRCGCGNKGCLEAYASGTALVREARELVRGGSPHAGALIDLCGGEPEQLTGEMVTQAAAGGDPAAVELLADLGTWLGEGIASLVAVLDPAVIVVGGGVADAGDLLVGPARAAFGRQLTGRGHRRQADIVLAELGNDAGMIGAADLASRRTAPADRALASARATEADDARRTDAGSPAPA</sequence>
<proteinExistence type="inferred from homology"/>
<reference evidence="10" key="1">
    <citation type="submission" date="2022-06" db="EMBL/GenBank/DDBJ databases">
        <title>Ornithinimicrobium JY.X270.</title>
        <authorList>
            <person name="Huang Y."/>
        </authorList>
    </citation>
    <scope>NUCLEOTIDE SEQUENCE</scope>
    <source>
        <strain evidence="10">JY.X270</strain>
    </source>
</reference>
<dbReference type="Proteomes" id="UP001056535">
    <property type="component" value="Chromosome"/>
</dbReference>
<protein>
    <recommendedName>
        <fullName evidence="3">Glucokinase</fullName>
        <ecNumber evidence="2">2.7.1.2</ecNumber>
    </recommendedName>
    <alternativeName>
        <fullName evidence="8">Glucose kinase</fullName>
    </alternativeName>
</protein>
<accession>A0ABY4YLF6</accession>
<evidence type="ECO:0000256" key="1">
    <source>
        <dbReference type="ARBA" id="ARBA00006479"/>
    </source>
</evidence>
<keyword evidence="7" id="KW-0067">ATP-binding</keyword>
<dbReference type="Pfam" id="PF00480">
    <property type="entry name" value="ROK"/>
    <property type="match status" value="1"/>
</dbReference>
<evidence type="ECO:0000256" key="6">
    <source>
        <dbReference type="ARBA" id="ARBA00022777"/>
    </source>
</evidence>
<keyword evidence="11" id="KW-1185">Reference proteome</keyword>
<keyword evidence="5" id="KW-0547">Nucleotide-binding</keyword>
<feature type="compositionally biased region" description="Basic and acidic residues" evidence="9">
    <location>
        <begin position="333"/>
        <end position="342"/>
    </location>
</feature>
<comment type="similarity">
    <text evidence="1">Belongs to the ROK (NagC/XylR) family.</text>
</comment>
<feature type="compositionally biased region" description="Low complexity" evidence="9">
    <location>
        <begin position="319"/>
        <end position="332"/>
    </location>
</feature>
<dbReference type="PANTHER" id="PTHR18964">
    <property type="entry name" value="ROK (REPRESSOR, ORF, KINASE) FAMILY"/>
    <property type="match status" value="1"/>
</dbReference>
<dbReference type="RefSeq" id="WP_252622815.1">
    <property type="nucleotide sequence ID" value="NZ_CP099490.1"/>
</dbReference>
<dbReference type="InterPro" id="IPR004654">
    <property type="entry name" value="ROK_glcA"/>
</dbReference>
<dbReference type="EC" id="2.7.1.2" evidence="2"/>
<evidence type="ECO:0000313" key="11">
    <source>
        <dbReference type="Proteomes" id="UP001056535"/>
    </source>
</evidence>